<reference evidence="2 3" key="1">
    <citation type="submission" date="2012-02" db="EMBL/GenBank/DDBJ databases">
        <title>Whole genome shotgun sequence of Escherichia hermannii NBRC 105704.</title>
        <authorList>
            <person name="Yoshida I."/>
            <person name="Hosoyama A."/>
            <person name="Tsuchikane K."/>
            <person name="Katsumata H."/>
            <person name="Yamazaki S."/>
            <person name="Fujita N."/>
        </authorList>
    </citation>
    <scope>NUCLEOTIDE SEQUENCE [LARGE SCALE GENOMIC DNA]</scope>
    <source>
        <strain evidence="2 3">NBRC 105704</strain>
    </source>
</reference>
<accession>H5V648</accession>
<gene>
    <name evidence="2" type="primary">ydcA</name>
    <name evidence="2" type="ORF">EH105704_15_00680</name>
</gene>
<dbReference type="Proteomes" id="UP000010297">
    <property type="component" value="Unassembled WGS sequence"/>
</dbReference>
<comment type="caution">
    <text evidence="2">The sequence shown here is derived from an EMBL/GenBank/DDBJ whole genome shotgun (WGS) entry which is preliminary data.</text>
</comment>
<evidence type="ECO:0000313" key="2">
    <source>
        <dbReference type="EMBL" id="GAB53456.1"/>
    </source>
</evidence>
<feature type="signal peptide" evidence="1">
    <location>
        <begin position="1"/>
        <end position="24"/>
    </location>
</feature>
<dbReference type="AlphaFoldDB" id="H5V648"/>
<keyword evidence="1" id="KW-0732">Signal</keyword>
<evidence type="ECO:0000256" key="1">
    <source>
        <dbReference type="SAM" id="SignalP"/>
    </source>
</evidence>
<dbReference type="RefSeq" id="WP_002437773.1">
    <property type="nucleotide sequence ID" value="NZ_BAFF01000015.1"/>
</dbReference>
<proteinExistence type="predicted"/>
<evidence type="ECO:0000313" key="3">
    <source>
        <dbReference type="Proteomes" id="UP000010297"/>
    </source>
</evidence>
<dbReference type="eggNOG" id="ENOG5032C6N">
    <property type="taxonomic scope" value="Bacteria"/>
</dbReference>
<feature type="chain" id="PRO_5003599352" description="Periplasmic protein" evidence="1">
    <location>
        <begin position="25"/>
        <end position="60"/>
    </location>
</feature>
<sequence length="60" mass="6427">MKILNVLLLPLCFAFLSTSSFTYAANYPCSKSKGGVSHCTADGKFVCNDGSISRSKKKCS</sequence>
<keyword evidence="3" id="KW-1185">Reference proteome</keyword>
<organism evidence="2 3">
    <name type="scientific">Atlantibacter hermannii NBRC 105704</name>
    <dbReference type="NCBI Taxonomy" id="1115512"/>
    <lineage>
        <taxon>Bacteria</taxon>
        <taxon>Pseudomonadati</taxon>
        <taxon>Pseudomonadota</taxon>
        <taxon>Gammaproteobacteria</taxon>
        <taxon>Enterobacterales</taxon>
        <taxon>Enterobacteriaceae</taxon>
        <taxon>Atlantibacter</taxon>
    </lineage>
</organism>
<dbReference type="EMBL" id="BAFF01000015">
    <property type="protein sequence ID" value="GAB53456.1"/>
    <property type="molecule type" value="Genomic_DNA"/>
</dbReference>
<dbReference type="GeneID" id="92830847"/>
<evidence type="ECO:0008006" key="4">
    <source>
        <dbReference type="Google" id="ProtNLM"/>
    </source>
</evidence>
<name>H5V648_ATLHE</name>
<protein>
    <recommendedName>
        <fullName evidence="4">Periplasmic protein</fullName>
    </recommendedName>
</protein>